<sequence>PAGKDRTGVFAALVLELLGVSDEAIAQDYAMTRLGLEPIRELLREQSKALIESYPELALALAACKCFLDLLRTKYGGAKGYFKSKCGFTDEELDLLRTTMLVEEVTNE</sequence>
<feature type="signal peptide" evidence="1">
    <location>
        <begin position="1"/>
        <end position="26"/>
    </location>
</feature>
<reference evidence="2 3" key="1">
    <citation type="submission" date="2014-04" db="EMBL/GenBank/DDBJ databases">
        <authorList>
            <consortium name="DOE Joint Genome Institute"/>
            <person name="Kuo A."/>
            <person name="Zuccaro A."/>
            <person name="Kohler A."/>
            <person name="Nagy L.G."/>
            <person name="Floudas D."/>
            <person name="Copeland A."/>
            <person name="Barry K.W."/>
            <person name="Cichocki N."/>
            <person name="Veneault-Fourrey C."/>
            <person name="LaButti K."/>
            <person name="Lindquist E.A."/>
            <person name="Lipzen A."/>
            <person name="Lundell T."/>
            <person name="Morin E."/>
            <person name="Murat C."/>
            <person name="Sun H."/>
            <person name="Tunlid A."/>
            <person name="Henrissat B."/>
            <person name="Grigoriev I.V."/>
            <person name="Hibbett D.S."/>
            <person name="Martin F."/>
            <person name="Nordberg H.P."/>
            <person name="Cantor M.N."/>
            <person name="Hua S.X."/>
        </authorList>
    </citation>
    <scope>NUCLEOTIDE SEQUENCE [LARGE SCALE GENOMIC DNA]</scope>
    <source>
        <strain evidence="2 3">MAFF 305830</strain>
    </source>
</reference>
<proteinExistence type="predicted"/>
<dbReference type="AlphaFoldDB" id="A0A0C3BKB9"/>
<dbReference type="Proteomes" id="UP000054097">
    <property type="component" value="Unassembled WGS sequence"/>
</dbReference>
<reference evidence="3" key="2">
    <citation type="submission" date="2015-01" db="EMBL/GenBank/DDBJ databases">
        <title>Evolutionary Origins and Diversification of the Mycorrhizal Mutualists.</title>
        <authorList>
            <consortium name="DOE Joint Genome Institute"/>
            <consortium name="Mycorrhizal Genomics Consortium"/>
            <person name="Kohler A."/>
            <person name="Kuo A."/>
            <person name="Nagy L.G."/>
            <person name="Floudas D."/>
            <person name="Copeland A."/>
            <person name="Barry K.W."/>
            <person name="Cichocki N."/>
            <person name="Veneault-Fourrey C."/>
            <person name="LaButti K."/>
            <person name="Lindquist E.A."/>
            <person name="Lipzen A."/>
            <person name="Lundell T."/>
            <person name="Morin E."/>
            <person name="Murat C."/>
            <person name="Riley R."/>
            <person name="Ohm R."/>
            <person name="Sun H."/>
            <person name="Tunlid A."/>
            <person name="Henrissat B."/>
            <person name="Grigoriev I.V."/>
            <person name="Hibbett D.S."/>
            <person name="Martin F."/>
        </authorList>
    </citation>
    <scope>NUCLEOTIDE SEQUENCE [LARGE SCALE GENOMIC DNA]</scope>
    <source>
        <strain evidence="3">MAFF 305830</strain>
    </source>
</reference>
<gene>
    <name evidence="2" type="ORF">M408DRAFT_64159</name>
</gene>
<organism evidence="2 3">
    <name type="scientific">Serendipita vermifera MAFF 305830</name>
    <dbReference type="NCBI Taxonomy" id="933852"/>
    <lineage>
        <taxon>Eukaryota</taxon>
        <taxon>Fungi</taxon>
        <taxon>Dikarya</taxon>
        <taxon>Basidiomycota</taxon>
        <taxon>Agaricomycotina</taxon>
        <taxon>Agaricomycetes</taxon>
        <taxon>Sebacinales</taxon>
        <taxon>Serendipitaceae</taxon>
        <taxon>Serendipita</taxon>
    </lineage>
</organism>
<dbReference type="Pfam" id="PF13350">
    <property type="entry name" value="Y_phosphatase3"/>
    <property type="match status" value="1"/>
</dbReference>
<accession>A0A0C3BKB9</accession>
<evidence type="ECO:0008006" key="4">
    <source>
        <dbReference type="Google" id="ProtNLM"/>
    </source>
</evidence>
<dbReference type="GO" id="GO:0004721">
    <property type="term" value="F:phosphoprotein phosphatase activity"/>
    <property type="evidence" value="ECO:0007669"/>
    <property type="project" value="InterPro"/>
</dbReference>
<name>A0A0C3BKB9_SERVB</name>
<dbReference type="InterPro" id="IPR026893">
    <property type="entry name" value="Tyr/Ser_Pase_IphP-type"/>
</dbReference>
<dbReference type="Gene3D" id="3.90.190.10">
    <property type="entry name" value="Protein tyrosine phosphatase superfamily"/>
    <property type="match status" value="1"/>
</dbReference>
<dbReference type="EMBL" id="KN824281">
    <property type="protein sequence ID" value="KIM31931.1"/>
    <property type="molecule type" value="Genomic_DNA"/>
</dbReference>
<dbReference type="OrthoDB" id="449382at2759"/>
<keyword evidence="1" id="KW-0732">Signal</keyword>
<protein>
    <recommendedName>
        <fullName evidence="4">Tyrosine specific protein phosphatases domain-containing protein</fullName>
    </recommendedName>
</protein>
<evidence type="ECO:0000313" key="3">
    <source>
        <dbReference type="Proteomes" id="UP000054097"/>
    </source>
</evidence>
<feature type="non-terminal residue" evidence="2">
    <location>
        <position position="1"/>
    </location>
</feature>
<dbReference type="SUPFAM" id="SSF52799">
    <property type="entry name" value="(Phosphotyrosine protein) phosphatases II"/>
    <property type="match status" value="1"/>
</dbReference>
<feature type="chain" id="PRO_5002175727" description="Tyrosine specific protein phosphatases domain-containing protein" evidence="1">
    <location>
        <begin position="27"/>
        <end position="108"/>
    </location>
</feature>
<dbReference type="HOGENOM" id="CLU_2203384_0_0_1"/>
<keyword evidence="3" id="KW-1185">Reference proteome</keyword>
<dbReference type="InterPro" id="IPR029021">
    <property type="entry name" value="Prot-tyrosine_phosphatase-like"/>
</dbReference>
<evidence type="ECO:0000313" key="2">
    <source>
        <dbReference type="EMBL" id="KIM31931.1"/>
    </source>
</evidence>
<evidence type="ECO:0000256" key="1">
    <source>
        <dbReference type="SAM" id="SignalP"/>
    </source>
</evidence>